<accession>A0A7K0EPY3</accession>
<evidence type="ECO:0000313" key="4">
    <source>
        <dbReference type="Proteomes" id="UP000441754"/>
    </source>
</evidence>
<evidence type="ECO:0000313" key="3">
    <source>
        <dbReference type="EMBL" id="MRS63893.1"/>
    </source>
</evidence>
<dbReference type="GO" id="GO:0016989">
    <property type="term" value="F:sigma factor antagonist activity"/>
    <property type="evidence" value="ECO:0007669"/>
    <property type="project" value="TreeGrafter"/>
</dbReference>
<dbReference type="PIRSF" id="PIRSF018266">
    <property type="entry name" value="FecR"/>
    <property type="match status" value="1"/>
</dbReference>
<dbReference type="Gene3D" id="2.60.120.1440">
    <property type="match status" value="1"/>
</dbReference>
<feature type="domain" description="Protein FecR C-terminal" evidence="2">
    <location>
        <begin position="306"/>
        <end position="373"/>
    </location>
</feature>
<dbReference type="InterPro" id="IPR006860">
    <property type="entry name" value="FecR"/>
</dbReference>
<protein>
    <submittedName>
        <fullName evidence="3">DUF4974 domain-containing protein</fullName>
    </submittedName>
</protein>
<reference evidence="3 4" key="1">
    <citation type="journal article" date="2018" name="Antonie Van Leeuwenhoek">
        <title>Larkinella terrae sp. nov., isolated from soil on Jeju Island, South Korea.</title>
        <authorList>
            <person name="Ten L.N."/>
            <person name="Jeon J."/>
            <person name="Park S.J."/>
            <person name="Park S."/>
            <person name="Lee S.Y."/>
            <person name="Kim M.K."/>
            <person name="Jung H.Y."/>
        </authorList>
    </citation>
    <scope>NUCLEOTIDE SEQUENCE [LARGE SCALE GENOMIC DNA]</scope>
    <source>
        <strain evidence="3 4">KCTC 52001</strain>
    </source>
</reference>
<dbReference type="InterPro" id="IPR012373">
    <property type="entry name" value="Ferrdict_sens_TM"/>
</dbReference>
<comment type="caution">
    <text evidence="3">The sequence shown here is derived from an EMBL/GenBank/DDBJ whole genome shotgun (WGS) entry which is preliminary data.</text>
</comment>
<dbReference type="EMBL" id="WJXZ01000013">
    <property type="protein sequence ID" value="MRS63893.1"/>
    <property type="molecule type" value="Genomic_DNA"/>
</dbReference>
<dbReference type="OrthoDB" id="645173at2"/>
<dbReference type="Proteomes" id="UP000441754">
    <property type="component" value="Unassembled WGS sequence"/>
</dbReference>
<dbReference type="Pfam" id="PF04773">
    <property type="entry name" value="FecR"/>
    <property type="match status" value="1"/>
</dbReference>
<organism evidence="3 4">
    <name type="scientific">Larkinella terrae</name>
    <dbReference type="NCBI Taxonomy" id="2025311"/>
    <lineage>
        <taxon>Bacteria</taxon>
        <taxon>Pseudomonadati</taxon>
        <taxon>Bacteroidota</taxon>
        <taxon>Cytophagia</taxon>
        <taxon>Cytophagales</taxon>
        <taxon>Spirosomataceae</taxon>
        <taxon>Larkinella</taxon>
    </lineage>
</organism>
<proteinExistence type="predicted"/>
<name>A0A7K0EPY3_9BACT</name>
<gene>
    <name evidence="3" type="ORF">GJJ30_21515</name>
</gene>
<dbReference type="AlphaFoldDB" id="A0A7K0EPY3"/>
<dbReference type="PANTHER" id="PTHR30273">
    <property type="entry name" value="PERIPLASMIC SIGNAL SENSOR AND SIGMA FACTOR ACTIVATOR FECR-RELATED"/>
    <property type="match status" value="1"/>
</dbReference>
<sequence length="378" mass="42183">MQDGFGLFMEERNTIYQWLLENPRFVAWAVGDAPEDNVFWQEWQEEDTARVEILEHARLTIKAIEGKPVALSDDHVTARIRQALAEARRQENQVSEPFETVRPLGRSWWNLAASIALLVGLGWAFYSLLNEDPTPQKPAPMAALPTTKTPLLVAVNTNQTSKHVLLPDGSSVVLRKHSQLHYSTVFEGDKREVYLSGEAFFEVSKNPQKPFFVVANGLITKVLGTSFSVKAYGNEAKVIVVVKTGKVSVFTQEDQQAESLLNNRELSGMVLSPNQQATFERSETRLVKSQVGNPVSLDMPIESQSFDYNATPVSKVFASLEKSYGVDIVFDEDVMARCTITATLGDEPLLKKLQWICTILEATYQVNGQQIIITGKSC</sequence>
<dbReference type="Pfam" id="PF16344">
    <property type="entry name" value="FecR_C"/>
    <property type="match status" value="1"/>
</dbReference>
<dbReference type="Gene3D" id="3.55.50.30">
    <property type="match status" value="1"/>
</dbReference>
<evidence type="ECO:0000259" key="2">
    <source>
        <dbReference type="Pfam" id="PF16344"/>
    </source>
</evidence>
<evidence type="ECO:0000259" key="1">
    <source>
        <dbReference type="Pfam" id="PF04773"/>
    </source>
</evidence>
<dbReference type="InterPro" id="IPR032508">
    <property type="entry name" value="FecR_C"/>
</dbReference>
<keyword evidence="4" id="KW-1185">Reference proteome</keyword>
<dbReference type="PANTHER" id="PTHR30273:SF2">
    <property type="entry name" value="PROTEIN FECR"/>
    <property type="match status" value="1"/>
</dbReference>
<feature type="domain" description="FecR protein" evidence="1">
    <location>
        <begin position="156"/>
        <end position="247"/>
    </location>
</feature>